<keyword evidence="1" id="KW-0472">Membrane</keyword>
<feature type="transmembrane region" description="Helical" evidence="1">
    <location>
        <begin position="20"/>
        <end position="41"/>
    </location>
</feature>
<evidence type="ECO:0000313" key="2">
    <source>
        <dbReference type="EMBL" id="CAK8986266.1"/>
    </source>
</evidence>
<dbReference type="Proteomes" id="UP001642464">
    <property type="component" value="Unassembled WGS sequence"/>
</dbReference>
<reference evidence="2 3" key="1">
    <citation type="submission" date="2024-02" db="EMBL/GenBank/DDBJ databases">
        <authorList>
            <person name="Chen Y."/>
            <person name="Shah S."/>
            <person name="Dougan E. K."/>
            <person name="Thang M."/>
            <person name="Chan C."/>
        </authorList>
    </citation>
    <scope>NUCLEOTIDE SEQUENCE [LARGE SCALE GENOMIC DNA]</scope>
</reference>
<keyword evidence="1" id="KW-1133">Transmembrane helix</keyword>
<protein>
    <submittedName>
        <fullName evidence="2">Uncharacterized protein</fullName>
    </submittedName>
</protein>
<gene>
    <name evidence="2" type="ORF">SCF082_LOCUS481</name>
</gene>
<evidence type="ECO:0000256" key="1">
    <source>
        <dbReference type="SAM" id="Phobius"/>
    </source>
</evidence>
<evidence type="ECO:0000313" key="3">
    <source>
        <dbReference type="Proteomes" id="UP001642464"/>
    </source>
</evidence>
<accession>A0ABP0H7R5</accession>
<sequence>MLFLLIGTEDLDVFGGPGGIIYGIAVCIVIASWGLVNEALFNIGEEYEKDRCKKDNLKCPFIFSLKKLPATQTKLALEGMTFQQLKPYKDDRMMLYKNILSSGLPAADCLDVMSALEKYVKNEL</sequence>
<organism evidence="2 3">
    <name type="scientific">Durusdinium trenchii</name>
    <dbReference type="NCBI Taxonomy" id="1381693"/>
    <lineage>
        <taxon>Eukaryota</taxon>
        <taxon>Sar</taxon>
        <taxon>Alveolata</taxon>
        <taxon>Dinophyceae</taxon>
        <taxon>Suessiales</taxon>
        <taxon>Symbiodiniaceae</taxon>
        <taxon>Durusdinium</taxon>
    </lineage>
</organism>
<dbReference type="EMBL" id="CAXAMM010000159">
    <property type="protein sequence ID" value="CAK8986266.1"/>
    <property type="molecule type" value="Genomic_DNA"/>
</dbReference>
<keyword evidence="3" id="KW-1185">Reference proteome</keyword>
<name>A0ABP0H7R5_9DINO</name>
<comment type="caution">
    <text evidence="2">The sequence shown here is derived from an EMBL/GenBank/DDBJ whole genome shotgun (WGS) entry which is preliminary data.</text>
</comment>
<proteinExistence type="predicted"/>
<keyword evidence="1" id="KW-0812">Transmembrane</keyword>